<dbReference type="CDD" id="cd03017">
    <property type="entry name" value="PRX_BCP"/>
    <property type="match status" value="1"/>
</dbReference>
<dbReference type="EMBL" id="FUZU01000001">
    <property type="protein sequence ID" value="SKC60297.1"/>
    <property type="molecule type" value="Genomic_DNA"/>
</dbReference>
<evidence type="ECO:0000256" key="5">
    <source>
        <dbReference type="ARBA" id="ARBA00022862"/>
    </source>
</evidence>
<evidence type="ECO:0000259" key="13">
    <source>
        <dbReference type="PROSITE" id="PS51352"/>
    </source>
</evidence>
<proteinExistence type="inferred from homology"/>
<dbReference type="SUPFAM" id="SSF52833">
    <property type="entry name" value="Thioredoxin-like"/>
    <property type="match status" value="1"/>
</dbReference>
<evidence type="ECO:0000256" key="8">
    <source>
        <dbReference type="ARBA" id="ARBA00023284"/>
    </source>
</evidence>
<feature type="domain" description="Thioredoxin" evidence="13">
    <location>
        <begin position="3"/>
        <end position="156"/>
    </location>
</feature>
<dbReference type="Proteomes" id="UP000190961">
    <property type="component" value="Unassembled WGS sequence"/>
</dbReference>
<dbReference type="EC" id="1.11.1.24" evidence="3"/>
<evidence type="ECO:0000256" key="3">
    <source>
        <dbReference type="ARBA" id="ARBA00013017"/>
    </source>
</evidence>
<organism evidence="14 15">
    <name type="scientific">Ohtaekwangia koreensis</name>
    <dbReference type="NCBI Taxonomy" id="688867"/>
    <lineage>
        <taxon>Bacteria</taxon>
        <taxon>Pseudomonadati</taxon>
        <taxon>Bacteroidota</taxon>
        <taxon>Cytophagia</taxon>
        <taxon>Cytophagales</taxon>
        <taxon>Fulvivirgaceae</taxon>
        <taxon>Ohtaekwangia</taxon>
    </lineage>
</organism>
<keyword evidence="5" id="KW-0049">Antioxidant</keyword>
<dbReference type="FunFam" id="3.40.30.10:FF:000007">
    <property type="entry name" value="Thioredoxin-dependent thiol peroxidase"/>
    <property type="match status" value="1"/>
</dbReference>
<dbReference type="InterPro" id="IPR036249">
    <property type="entry name" value="Thioredoxin-like_sf"/>
</dbReference>
<evidence type="ECO:0000256" key="2">
    <source>
        <dbReference type="ARBA" id="ARBA00011245"/>
    </source>
</evidence>
<dbReference type="STRING" id="688867.SAMN05660236_1948"/>
<evidence type="ECO:0000256" key="10">
    <source>
        <dbReference type="ARBA" id="ARBA00038489"/>
    </source>
</evidence>
<comment type="catalytic activity">
    <reaction evidence="12">
        <text>a hydroperoxide + [thioredoxin]-dithiol = an alcohol + [thioredoxin]-disulfide + H2O</text>
        <dbReference type="Rhea" id="RHEA:62620"/>
        <dbReference type="Rhea" id="RHEA-COMP:10698"/>
        <dbReference type="Rhea" id="RHEA-COMP:10700"/>
        <dbReference type="ChEBI" id="CHEBI:15377"/>
        <dbReference type="ChEBI" id="CHEBI:29950"/>
        <dbReference type="ChEBI" id="CHEBI:30879"/>
        <dbReference type="ChEBI" id="CHEBI:35924"/>
        <dbReference type="ChEBI" id="CHEBI:50058"/>
        <dbReference type="EC" id="1.11.1.24"/>
    </reaction>
</comment>
<sequence length="191" mass="21333">MALQIGSKAPDFAINDQDGKTVKLSDFKGKKLVLYFYPKDMTPGCTAEACDLRDNYKLLQKQGYEVLGVSTDTEKLHKKFIEKEKLPFRLLADVDKKLHDAYGTWVEKSMYGRKYMGTARVTFIINEKGIIEDIVEKVDTKNHTSQILKDGNVSAKAPAKKTVSKAVVKAVAKKAISKTTVKTKKAATKKK</sequence>
<keyword evidence="6" id="KW-0560">Oxidoreductase</keyword>
<dbReference type="GO" id="GO:0034599">
    <property type="term" value="P:cellular response to oxidative stress"/>
    <property type="evidence" value="ECO:0007669"/>
    <property type="project" value="TreeGrafter"/>
</dbReference>
<dbReference type="NCBIfam" id="NF006960">
    <property type="entry name" value="PRK09437.1"/>
    <property type="match status" value="1"/>
</dbReference>
<dbReference type="GO" id="GO:0045454">
    <property type="term" value="P:cell redox homeostasis"/>
    <property type="evidence" value="ECO:0007669"/>
    <property type="project" value="TreeGrafter"/>
</dbReference>
<keyword evidence="7" id="KW-1015">Disulfide bond</keyword>
<dbReference type="Gene3D" id="3.40.30.10">
    <property type="entry name" value="Glutaredoxin"/>
    <property type="match status" value="1"/>
</dbReference>
<evidence type="ECO:0000256" key="12">
    <source>
        <dbReference type="ARBA" id="ARBA00049091"/>
    </source>
</evidence>
<dbReference type="PROSITE" id="PS51352">
    <property type="entry name" value="THIOREDOXIN_2"/>
    <property type="match status" value="1"/>
</dbReference>
<dbReference type="Pfam" id="PF00578">
    <property type="entry name" value="AhpC-TSA"/>
    <property type="match status" value="1"/>
</dbReference>
<gene>
    <name evidence="14" type="ORF">SAMN05660236_1948</name>
</gene>
<dbReference type="GO" id="GO:0005737">
    <property type="term" value="C:cytoplasm"/>
    <property type="evidence" value="ECO:0007669"/>
    <property type="project" value="TreeGrafter"/>
</dbReference>
<dbReference type="RefSeq" id="WP_079686455.1">
    <property type="nucleotide sequence ID" value="NZ_FUZU01000001.1"/>
</dbReference>
<dbReference type="InterPro" id="IPR013766">
    <property type="entry name" value="Thioredoxin_domain"/>
</dbReference>
<evidence type="ECO:0000256" key="4">
    <source>
        <dbReference type="ARBA" id="ARBA00022559"/>
    </source>
</evidence>
<protein>
    <recommendedName>
        <fullName evidence="3">thioredoxin-dependent peroxiredoxin</fullName>
        <ecNumber evidence="3">1.11.1.24</ecNumber>
    </recommendedName>
    <alternativeName>
        <fullName evidence="9">Thioredoxin peroxidase</fullName>
    </alternativeName>
    <alternativeName>
        <fullName evidence="11">Thioredoxin-dependent peroxiredoxin Bcp</fullName>
    </alternativeName>
</protein>
<dbReference type="AlphaFoldDB" id="A0A1T5K9C2"/>
<dbReference type="PANTHER" id="PTHR42801:SF4">
    <property type="entry name" value="AHPC_TSA FAMILY PROTEIN"/>
    <property type="match status" value="1"/>
</dbReference>
<evidence type="ECO:0000256" key="6">
    <source>
        <dbReference type="ARBA" id="ARBA00023002"/>
    </source>
</evidence>
<comment type="function">
    <text evidence="1">Thiol-specific peroxidase that catalyzes the reduction of hydrogen peroxide and organic hydroperoxides to water and alcohols, respectively. Plays a role in cell protection against oxidative stress by detoxifying peroxides and as sensor of hydrogen peroxide-mediated signaling events.</text>
</comment>
<evidence type="ECO:0000313" key="14">
    <source>
        <dbReference type="EMBL" id="SKC60297.1"/>
    </source>
</evidence>
<dbReference type="OrthoDB" id="9812811at2"/>
<keyword evidence="4" id="KW-0575">Peroxidase</keyword>
<dbReference type="GO" id="GO:0008379">
    <property type="term" value="F:thioredoxin peroxidase activity"/>
    <property type="evidence" value="ECO:0007669"/>
    <property type="project" value="TreeGrafter"/>
</dbReference>
<evidence type="ECO:0000256" key="11">
    <source>
        <dbReference type="ARBA" id="ARBA00042639"/>
    </source>
</evidence>
<reference evidence="14 15" key="1">
    <citation type="submission" date="2017-02" db="EMBL/GenBank/DDBJ databases">
        <authorList>
            <person name="Peterson S.W."/>
        </authorList>
    </citation>
    <scope>NUCLEOTIDE SEQUENCE [LARGE SCALE GENOMIC DNA]</scope>
    <source>
        <strain evidence="14 15">DSM 25262</strain>
    </source>
</reference>
<comment type="subunit">
    <text evidence="2">Monomer.</text>
</comment>
<dbReference type="InterPro" id="IPR050924">
    <property type="entry name" value="Peroxiredoxin_BCP/PrxQ"/>
</dbReference>
<dbReference type="PANTHER" id="PTHR42801">
    <property type="entry name" value="THIOREDOXIN-DEPENDENT PEROXIDE REDUCTASE"/>
    <property type="match status" value="1"/>
</dbReference>
<evidence type="ECO:0000256" key="7">
    <source>
        <dbReference type="ARBA" id="ARBA00023157"/>
    </source>
</evidence>
<keyword evidence="15" id="KW-1185">Reference proteome</keyword>
<comment type="similarity">
    <text evidence="10">Belongs to the peroxiredoxin family. BCP/PrxQ subfamily.</text>
</comment>
<name>A0A1T5K9C2_9BACT</name>
<accession>A0A1T5K9C2</accession>
<dbReference type="InterPro" id="IPR000866">
    <property type="entry name" value="AhpC/TSA"/>
</dbReference>
<evidence type="ECO:0000313" key="15">
    <source>
        <dbReference type="Proteomes" id="UP000190961"/>
    </source>
</evidence>
<evidence type="ECO:0000256" key="1">
    <source>
        <dbReference type="ARBA" id="ARBA00003330"/>
    </source>
</evidence>
<evidence type="ECO:0000256" key="9">
    <source>
        <dbReference type="ARBA" id="ARBA00032824"/>
    </source>
</evidence>
<keyword evidence="8" id="KW-0676">Redox-active center</keyword>